<name>A0A1W9KU44_9BURK</name>
<evidence type="ECO:0000313" key="2">
    <source>
        <dbReference type="EMBL" id="OQW88016.1"/>
    </source>
</evidence>
<sequence length="131" mass="14309">MCQVFISADPHLYESRARSVRLHGVATSIRLENLFWNVLDAIARRDGMSVPQLCTKLYDELIEARGEVDNFASFLRVCSGRYLALQLSGGIPQDASIPIASLNAQRVLATERWPMAALAAVPQPGLAARAA</sequence>
<dbReference type="EMBL" id="MTEI01000005">
    <property type="protein sequence ID" value="OQW88016.1"/>
    <property type="molecule type" value="Genomic_DNA"/>
</dbReference>
<proteinExistence type="predicted"/>
<organism evidence="2 3">
    <name type="scientific">Rhodoferax ferrireducens</name>
    <dbReference type="NCBI Taxonomy" id="192843"/>
    <lineage>
        <taxon>Bacteria</taxon>
        <taxon>Pseudomonadati</taxon>
        <taxon>Pseudomonadota</taxon>
        <taxon>Betaproteobacteria</taxon>
        <taxon>Burkholderiales</taxon>
        <taxon>Comamonadaceae</taxon>
        <taxon>Rhodoferax</taxon>
    </lineage>
</organism>
<dbReference type="Pfam" id="PF13467">
    <property type="entry name" value="RHH_4"/>
    <property type="match status" value="1"/>
</dbReference>
<reference evidence="2 3" key="1">
    <citation type="submission" date="2017-01" db="EMBL/GenBank/DDBJ databases">
        <title>Novel large sulfur bacteria in the metagenomes of groundwater-fed chemosynthetic microbial mats in the Lake Huron basin.</title>
        <authorList>
            <person name="Sharrar A.M."/>
            <person name="Flood B.E."/>
            <person name="Bailey J.V."/>
            <person name="Jones D.S."/>
            <person name="Biddanda B."/>
            <person name="Ruberg S.A."/>
            <person name="Marcus D.N."/>
            <person name="Dick G.J."/>
        </authorList>
    </citation>
    <scope>NUCLEOTIDE SEQUENCE [LARGE SCALE GENOMIC DNA]</scope>
    <source>
        <strain evidence="2">A7</strain>
    </source>
</reference>
<protein>
    <submittedName>
        <fullName evidence="2">Aryl-sulfate sulfotransferase</fullName>
    </submittedName>
</protein>
<keyword evidence="2" id="KW-0808">Transferase</keyword>
<dbReference type="Gene3D" id="1.10.3990.20">
    <property type="entry name" value="protein bp1543"/>
    <property type="match status" value="1"/>
</dbReference>
<dbReference type="InterPro" id="IPR027373">
    <property type="entry name" value="RHH_dom"/>
</dbReference>
<gene>
    <name evidence="2" type="ORF">BWK72_09675</name>
</gene>
<comment type="caution">
    <text evidence="2">The sequence shown here is derived from an EMBL/GenBank/DDBJ whole genome shotgun (WGS) entry which is preliminary data.</text>
</comment>
<dbReference type="Proteomes" id="UP000192505">
    <property type="component" value="Unassembled WGS sequence"/>
</dbReference>
<accession>A0A1W9KU44</accession>
<dbReference type="InterPro" id="IPR038268">
    <property type="entry name" value="RHH_sf"/>
</dbReference>
<evidence type="ECO:0000259" key="1">
    <source>
        <dbReference type="Pfam" id="PF13467"/>
    </source>
</evidence>
<dbReference type="GO" id="GO:0016740">
    <property type="term" value="F:transferase activity"/>
    <property type="evidence" value="ECO:0007669"/>
    <property type="project" value="UniProtKB-KW"/>
</dbReference>
<feature type="domain" description="Ribbon-helix-helix" evidence="1">
    <location>
        <begin position="16"/>
        <end position="83"/>
    </location>
</feature>
<dbReference type="AlphaFoldDB" id="A0A1W9KU44"/>
<evidence type="ECO:0000313" key="3">
    <source>
        <dbReference type="Proteomes" id="UP000192505"/>
    </source>
</evidence>